<evidence type="ECO:0000313" key="6">
    <source>
        <dbReference type="EMBL" id="KAK4156089.1"/>
    </source>
</evidence>
<accession>A0AAN6VR75</accession>
<dbReference type="Pfam" id="PF00067">
    <property type="entry name" value="p450"/>
    <property type="match status" value="1"/>
</dbReference>
<dbReference type="PANTHER" id="PTHR24305">
    <property type="entry name" value="CYTOCHROME P450"/>
    <property type="match status" value="1"/>
</dbReference>
<keyword evidence="4" id="KW-0560">Oxidoreductase</keyword>
<keyword evidence="3" id="KW-0479">Metal-binding</keyword>
<keyword evidence="5" id="KW-0408">Iron</keyword>
<reference evidence="6" key="1">
    <citation type="journal article" date="2023" name="Mol. Phylogenet. Evol.">
        <title>Genome-scale phylogeny and comparative genomics of the fungal order Sordariales.</title>
        <authorList>
            <person name="Hensen N."/>
            <person name="Bonometti L."/>
            <person name="Westerberg I."/>
            <person name="Brannstrom I.O."/>
            <person name="Guillou S."/>
            <person name="Cros-Aarteil S."/>
            <person name="Calhoun S."/>
            <person name="Haridas S."/>
            <person name="Kuo A."/>
            <person name="Mondo S."/>
            <person name="Pangilinan J."/>
            <person name="Riley R."/>
            <person name="LaButti K."/>
            <person name="Andreopoulos B."/>
            <person name="Lipzen A."/>
            <person name="Chen C."/>
            <person name="Yan M."/>
            <person name="Daum C."/>
            <person name="Ng V."/>
            <person name="Clum A."/>
            <person name="Steindorff A."/>
            <person name="Ohm R.A."/>
            <person name="Martin F."/>
            <person name="Silar P."/>
            <person name="Natvig D.O."/>
            <person name="Lalanne C."/>
            <person name="Gautier V."/>
            <person name="Ament-Velasquez S.L."/>
            <person name="Kruys A."/>
            <person name="Hutchinson M.I."/>
            <person name="Powell A.J."/>
            <person name="Barry K."/>
            <person name="Miller A.N."/>
            <person name="Grigoriev I.V."/>
            <person name="Debuchy R."/>
            <person name="Gladieux P."/>
            <person name="Hiltunen Thoren M."/>
            <person name="Johannesson H."/>
        </authorList>
    </citation>
    <scope>NUCLEOTIDE SEQUENCE</scope>
    <source>
        <strain evidence="6">CBS 538.74</strain>
    </source>
</reference>
<gene>
    <name evidence="6" type="ORF">C8A00DRAFT_31020</name>
</gene>
<name>A0AAN6VR75_9PEZI</name>
<proteinExistence type="inferred from homology"/>
<keyword evidence="2" id="KW-0349">Heme</keyword>
<evidence type="ECO:0000313" key="7">
    <source>
        <dbReference type="Proteomes" id="UP001302745"/>
    </source>
</evidence>
<evidence type="ECO:0000256" key="3">
    <source>
        <dbReference type="ARBA" id="ARBA00022723"/>
    </source>
</evidence>
<dbReference type="PRINTS" id="PR00385">
    <property type="entry name" value="P450"/>
</dbReference>
<dbReference type="GO" id="GO:0005506">
    <property type="term" value="F:iron ion binding"/>
    <property type="evidence" value="ECO:0007669"/>
    <property type="project" value="InterPro"/>
</dbReference>
<organism evidence="6 7">
    <name type="scientific">Chaetomidium leptoderma</name>
    <dbReference type="NCBI Taxonomy" id="669021"/>
    <lineage>
        <taxon>Eukaryota</taxon>
        <taxon>Fungi</taxon>
        <taxon>Dikarya</taxon>
        <taxon>Ascomycota</taxon>
        <taxon>Pezizomycotina</taxon>
        <taxon>Sordariomycetes</taxon>
        <taxon>Sordariomycetidae</taxon>
        <taxon>Sordariales</taxon>
        <taxon>Chaetomiaceae</taxon>
        <taxon>Chaetomidium</taxon>
    </lineage>
</organism>
<dbReference type="InterPro" id="IPR036396">
    <property type="entry name" value="Cyt_P450_sf"/>
</dbReference>
<evidence type="ECO:0000256" key="1">
    <source>
        <dbReference type="ARBA" id="ARBA00010617"/>
    </source>
</evidence>
<dbReference type="GO" id="GO:0016705">
    <property type="term" value="F:oxidoreductase activity, acting on paired donors, with incorporation or reduction of molecular oxygen"/>
    <property type="evidence" value="ECO:0007669"/>
    <property type="project" value="InterPro"/>
</dbReference>
<comment type="similarity">
    <text evidence="1">Belongs to the cytochrome P450 family.</text>
</comment>
<reference evidence="6" key="2">
    <citation type="submission" date="2023-05" db="EMBL/GenBank/DDBJ databases">
        <authorList>
            <consortium name="Lawrence Berkeley National Laboratory"/>
            <person name="Steindorff A."/>
            <person name="Hensen N."/>
            <person name="Bonometti L."/>
            <person name="Westerberg I."/>
            <person name="Brannstrom I.O."/>
            <person name="Guillou S."/>
            <person name="Cros-Aarteil S."/>
            <person name="Calhoun S."/>
            <person name="Haridas S."/>
            <person name="Kuo A."/>
            <person name="Mondo S."/>
            <person name="Pangilinan J."/>
            <person name="Riley R."/>
            <person name="Labutti K."/>
            <person name="Andreopoulos B."/>
            <person name="Lipzen A."/>
            <person name="Chen C."/>
            <person name="Yanf M."/>
            <person name="Daum C."/>
            <person name="Ng V."/>
            <person name="Clum A."/>
            <person name="Ohm R."/>
            <person name="Martin F."/>
            <person name="Silar P."/>
            <person name="Natvig D."/>
            <person name="Lalanne C."/>
            <person name="Gautier V."/>
            <person name="Ament-Velasquez S.L."/>
            <person name="Kruys A."/>
            <person name="Hutchinson M.I."/>
            <person name="Powell A.J."/>
            <person name="Barry K."/>
            <person name="Miller A.N."/>
            <person name="Grigoriev I.V."/>
            <person name="Debuchy R."/>
            <person name="Gladieux P."/>
            <person name="Thoren M.H."/>
            <person name="Johannesson H."/>
        </authorList>
    </citation>
    <scope>NUCLEOTIDE SEQUENCE</scope>
    <source>
        <strain evidence="6">CBS 538.74</strain>
    </source>
</reference>
<dbReference type="SUPFAM" id="SSF48264">
    <property type="entry name" value="Cytochrome P450"/>
    <property type="match status" value="1"/>
</dbReference>
<dbReference type="Gene3D" id="1.10.630.10">
    <property type="entry name" value="Cytochrome P450"/>
    <property type="match status" value="1"/>
</dbReference>
<comment type="caution">
    <text evidence="6">The sequence shown here is derived from an EMBL/GenBank/DDBJ whole genome shotgun (WGS) entry which is preliminary data.</text>
</comment>
<dbReference type="GO" id="GO:0004497">
    <property type="term" value="F:monooxygenase activity"/>
    <property type="evidence" value="ECO:0007669"/>
    <property type="project" value="InterPro"/>
</dbReference>
<protein>
    <submittedName>
        <fullName evidence="6">Cytochrome P450</fullName>
    </submittedName>
</protein>
<evidence type="ECO:0000256" key="2">
    <source>
        <dbReference type="ARBA" id="ARBA00022617"/>
    </source>
</evidence>
<dbReference type="PANTHER" id="PTHR24305:SF96">
    <property type="entry name" value="CYTOCHROME P450 MONOOXYGENASE STCB-RELATED"/>
    <property type="match status" value="1"/>
</dbReference>
<evidence type="ECO:0000256" key="4">
    <source>
        <dbReference type="ARBA" id="ARBA00023002"/>
    </source>
</evidence>
<dbReference type="PRINTS" id="PR00463">
    <property type="entry name" value="EP450I"/>
</dbReference>
<dbReference type="InterPro" id="IPR001128">
    <property type="entry name" value="Cyt_P450"/>
</dbReference>
<dbReference type="GO" id="GO:0020037">
    <property type="term" value="F:heme binding"/>
    <property type="evidence" value="ECO:0007669"/>
    <property type="project" value="InterPro"/>
</dbReference>
<keyword evidence="7" id="KW-1185">Reference proteome</keyword>
<dbReference type="EMBL" id="MU856874">
    <property type="protein sequence ID" value="KAK4156089.1"/>
    <property type="molecule type" value="Genomic_DNA"/>
</dbReference>
<evidence type="ECO:0000256" key="5">
    <source>
        <dbReference type="ARBA" id="ARBA00023004"/>
    </source>
</evidence>
<sequence length="447" mass="49173">MLQRRAYPVLSTTSIGIGRVRPGRCGVDPATGDRRPAAGVFTATNALRLGMDAPAIRAVVHVVGTRAAVAGLCVGSRLLSSPPSSHGMSDNGRRGAPIANVYLKAGFYQKLVPPGVSSVFSVRDTDLHRRYRRLLSGGMSESSLKSMYPAIEANVNLAIQNMREEMEKRGAADVFKWWMFMATDIIGELTFGESFRMLEQKKKNQYSLDLENAPFIGALRATFPSFLYISKFLPLPVFKRAAAATMRHYRDAEESVARHRRLELADPTNVKATLFSKLYKAEDDEQLSLKETRDNALAYIVAGSDTTSNTLTYLVWAVCRHPHVKKALLNELASFLPSHGFGDQELKQLPYLNGVIDETLRIYGAAASALPRVVPPGGRLLLVAALAVTCIGVHLARMELRLAAAKFFRAFPEANISGLEGMSDEDMEPTMYFLLSPKGKRCLVQAY</sequence>
<dbReference type="AlphaFoldDB" id="A0AAN6VR75"/>
<dbReference type="InterPro" id="IPR050121">
    <property type="entry name" value="Cytochrome_P450_monoxygenase"/>
</dbReference>
<dbReference type="InterPro" id="IPR002401">
    <property type="entry name" value="Cyt_P450_E_grp-I"/>
</dbReference>
<dbReference type="Proteomes" id="UP001302745">
    <property type="component" value="Unassembled WGS sequence"/>
</dbReference>